<dbReference type="OrthoDB" id="10251727at2759"/>
<proteinExistence type="predicted"/>
<dbReference type="EMBL" id="CP059251">
    <property type="protein sequence ID" value="QLL33770.1"/>
    <property type="molecule type" value="Genomic_DNA"/>
</dbReference>
<evidence type="ECO:0008006" key="3">
    <source>
        <dbReference type="Google" id="ProtNLM"/>
    </source>
</evidence>
<dbReference type="Proteomes" id="UP000515788">
    <property type="component" value="Chromosome 6"/>
</dbReference>
<dbReference type="SUPFAM" id="SSF56808">
    <property type="entry name" value="Ribosomal protein L1"/>
    <property type="match status" value="1"/>
</dbReference>
<reference evidence="1 2" key="1">
    <citation type="submission" date="2020-06" db="EMBL/GenBank/DDBJ databases">
        <title>The yeast mating-type switching endonuclease HO is a domesticated member of an unorthodox homing genetic element family.</title>
        <authorList>
            <person name="Coughlan A.Y."/>
            <person name="Lombardi L."/>
            <person name="Braun-Galleani S."/>
            <person name="Martos A.R."/>
            <person name="Galeote V."/>
            <person name="Bigey F."/>
            <person name="Dequin S."/>
            <person name="Byrne K.P."/>
            <person name="Wolfe K.H."/>
        </authorList>
    </citation>
    <scope>NUCLEOTIDE SEQUENCE [LARGE SCALE GENOMIC DNA]</scope>
    <source>
        <strain evidence="1 2">CBS764</strain>
    </source>
</reference>
<sequence length="288" mass="32721">MNNEVQSTGNRNFITLMVSPIRLDKDGVAVRALESLLAHCESDRNLKQDKNVHMILYMGKKMGIQKDYVPRIIPLRSCKLNKPKDLRILLITKDPSNKYRAALTADSATSDLFKEIISIKNLKRRFRGAKMSHIYKEFDLIVADFRVHHLLGDILGNRFYHGNKKLPFVIRFSRMVPAKGQKMPDECDPSYVRAQLRSICKNTSYVPNNDNCLSVKIGIIGKTSVAEMIENAHDVMEFLTDKNKRPQGGVIKGGITSVFVKTSNSPSLSIYEKARETTDEPRDEPLRL</sequence>
<evidence type="ECO:0000313" key="2">
    <source>
        <dbReference type="Proteomes" id="UP000515788"/>
    </source>
</evidence>
<evidence type="ECO:0000313" key="1">
    <source>
        <dbReference type="EMBL" id="QLL33770.1"/>
    </source>
</evidence>
<dbReference type="AlphaFoldDB" id="A0A7G3ZJT4"/>
<name>A0A7G3ZJT4_9SACH</name>
<dbReference type="KEGG" id="tgb:HG536_0F00950"/>
<dbReference type="InterPro" id="IPR028364">
    <property type="entry name" value="Ribosomal_uL1/biogenesis"/>
</dbReference>
<dbReference type="GeneID" id="59326985"/>
<dbReference type="InterPro" id="IPR023674">
    <property type="entry name" value="Ribosomal_uL1-like"/>
</dbReference>
<keyword evidence="2" id="KW-1185">Reference proteome</keyword>
<dbReference type="RefSeq" id="XP_037140444.1">
    <property type="nucleotide sequence ID" value="XM_037284548.1"/>
</dbReference>
<protein>
    <recommendedName>
        <fullName evidence="3">Ribosome biogenesis protein UTP30</fullName>
    </recommendedName>
</protein>
<gene>
    <name evidence="1" type="ORF">HG536_0F00950</name>
</gene>
<accession>A0A7G3ZJT4</accession>
<dbReference type="Pfam" id="PF00687">
    <property type="entry name" value="Ribosomal_L1"/>
    <property type="match status" value="1"/>
</dbReference>
<organism evidence="1 2">
    <name type="scientific">Torulaspora globosa</name>
    <dbReference type="NCBI Taxonomy" id="48254"/>
    <lineage>
        <taxon>Eukaryota</taxon>
        <taxon>Fungi</taxon>
        <taxon>Dikarya</taxon>
        <taxon>Ascomycota</taxon>
        <taxon>Saccharomycotina</taxon>
        <taxon>Saccharomycetes</taxon>
        <taxon>Saccharomycetales</taxon>
        <taxon>Saccharomycetaceae</taxon>
        <taxon>Torulaspora</taxon>
    </lineage>
</organism>